<dbReference type="Gene3D" id="3.50.50.60">
    <property type="entry name" value="FAD/NAD(P)-binding domain"/>
    <property type="match status" value="2"/>
</dbReference>
<evidence type="ECO:0000256" key="6">
    <source>
        <dbReference type="ARBA" id="ARBA00023033"/>
    </source>
</evidence>
<gene>
    <name evidence="7" type="ORF">ARAM_004764</name>
</gene>
<dbReference type="InterPro" id="IPR051209">
    <property type="entry name" value="FAD-bind_Monooxygenase_sf"/>
</dbReference>
<dbReference type="STRING" id="308745.A0A0F8UCL8"/>
<keyword evidence="6 7" id="KW-0503">Monooxygenase</keyword>
<dbReference type="FunFam" id="3.50.50.60:FF:000341">
    <property type="entry name" value="Baeyer-Villiger monooxygenase"/>
    <property type="match status" value="1"/>
</dbReference>
<evidence type="ECO:0000256" key="2">
    <source>
        <dbReference type="ARBA" id="ARBA00010139"/>
    </source>
</evidence>
<keyword evidence="4" id="KW-0274">FAD</keyword>
<comment type="cofactor">
    <cofactor evidence="1">
        <name>FAD</name>
        <dbReference type="ChEBI" id="CHEBI:57692"/>
    </cofactor>
</comment>
<comment type="caution">
    <text evidence="7">The sequence shown here is derived from an EMBL/GenBank/DDBJ whole genome shotgun (WGS) entry which is preliminary data.</text>
</comment>
<evidence type="ECO:0000313" key="7">
    <source>
        <dbReference type="EMBL" id="KKK17489.1"/>
    </source>
</evidence>
<proteinExistence type="inferred from homology"/>
<dbReference type="SUPFAM" id="SSF51905">
    <property type="entry name" value="FAD/NAD(P)-binding domain"/>
    <property type="match status" value="2"/>
</dbReference>
<dbReference type="Proteomes" id="UP000034291">
    <property type="component" value="Unassembled WGS sequence"/>
</dbReference>
<dbReference type="PANTHER" id="PTHR42877">
    <property type="entry name" value="L-ORNITHINE N(5)-MONOOXYGENASE-RELATED"/>
    <property type="match status" value="1"/>
</dbReference>
<keyword evidence="3" id="KW-0285">Flavoprotein</keyword>
<keyword evidence="5" id="KW-0560">Oxidoreductase</keyword>
<dbReference type="GO" id="GO:0004499">
    <property type="term" value="F:N,N-dimethylaniline monooxygenase activity"/>
    <property type="evidence" value="ECO:0007669"/>
    <property type="project" value="InterPro"/>
</dbReference>
<dbReference type="PANTHER" id="PTHR42877:SF1">
    <property type="entry name" value="FAD-BINDING MONOOXYGENASE STCW"/>
    <property type="match status" value="1"/>
</dbReference>
<dbReference type="EMBL" id="JZBS01002731">
    <property type="protein sequence ID" value="KKK17489.1"/>
    <property type="molecule type" value="Genomic_DNA"/>
</dbReference>
<keyword evidence="8" id="KW-1185">Reference proteome</keyword>
<evidence type="ECO:0000256" key="5">
    <source>
        <dbReference type="ARBA" id="ARBA00023002"/>
    </source>
</evidence>
<dbReference type="OrthoDB" id="74360at2759"/>
<evidence type="ECO:0000256" key="1">
    <source>
        <dbReference type="ARBA" id="ARBA00001974"/>
    </source>
</evidence>
<dbReference type="GO" id="GO:0050661">
    <property type="term" value="F:NADP binding"/>
    <property type="evidence" value="ECO:0007669"/>
    <property type="project" value="InterPro"/>
</dbReference>
<dbReference type="AlphaFoldDB" id="A0A0F8UCL8"/>
<dbReference type="InterPro" id="IPR036188">
    <property type="entry name" value="FAD/NAD-bd_sf"/>
</dbReference>
<accession>A0A0F8UCL8</accession>
<dbReference type="GO" id="GO:0050660">
    <property type="term" value="F:flavin adenine dinucleotide binding"/>
    <property type="evidence" value="ECO:0007669"/>
    <property type="project" value="InterPro"/>
</dbReference>
<dbReference type="Pfam" id="PF00743">
    <property type="entry name" value="FMO-like"/>
    <property type="match status" value="1"/>
</dbReference>
<evidence type="ECO:0000256" key="3">
    <source>
        <dbReference type="ARBA" id="ARBA00022630"/>
    </source>
</evidence>
<protein>
    <submittedName>
        <fullName evidence="7">Sterigmatocystin biosynthesis monooxygenase stcW</fullName>
    </submittedName>
</protein>
<evidence type="ECO:0000313" key="8">
    <source>
        <dbReference type="Proteomes" id="UP000034291"/>
    </source>
</evidence>
<dbReference type="InterPro" id="IPR020946">
    <property type="entry name" value="Flavin_mOase-like"/>
</dbReference>
<comment type="similarity">
    <text evidence="2">Belongs to the FAD-binding monooxygenase family.</text>
</comment>
<organism evidence="7 8">
    <name type="scientific">Aspergillus rambellii</name>
    <dbReference type="NCBI Taxonomy" id="308745"/>
    <lineage>
        <taxon>Eukaryota</taxon>
        <taxon>Fungi</taxon>
        <taxon>Dikarya</taxon>
        <taxon>Ascomycota</taxon>
        <taxon>Pezizomycotina</taxon>
        <taxon>Eurotiomycetes</taxon>
        <taxon>Eurotiomycetidae</taxon>
        <taxon>Eurotiales</taxon>
        <taxon>Aspergillaceae</taxon>
        <taxon>Aspergillus</taxon>
        <taxon>Aspergillus subgen. Nidulantes</taxon>
    </lineage>
</organism>
<sequence>MVLNTNRHADGSATKVDYSLPGASGYSIPQKTTWMDPENRRLRIITIGAGFSGILMAYQMQKECQNMEHIVYEKDHDIGGTWLKNRYPNAGCDVPSHAYTYRFALYPDWPRYFSYAPDIWSYLDKVCTVFDLRKYMQFHTEVIECRWDDEKGQWKVRLRRQEPGQQPQEFDDYCHVLLNACGVLSNPKWPDIPGLHDRFQGRVIHTAGWPDDYREQQWKDDRVAVVGSGASSVQAVPGMQPHTAHLDVFVRTGVWFGVLAGNNGTQARVYSNDECAEFRKNPKTLVEHAKSIEAEVNGMWGAFYSDSMAQKMASGYFRKRMADIIKDEKLLRGFTPTFGFGCRRITPGDPYMEAIQQPNVSVHFTAAERCTEEGVVGADGVERKVDTIVCATGFDNTYRPHFPIIGQHGIDLRDKWDKCPEAYLGLAVPGMPNYITFIGPSWPIQNGSVMAPLHSVSEYAIQFLKKMQNENIRSFAPRQDITDQFNDHVQEWVKHTVWKDDCRSWYKNNETGRVNAIWPGSSLHYQQVVDRPRYEDFEIRYFDSNPWAHLGMGWTILDREGGKKADVSPHLCLENIDPIWFVLTIPPSSTGHCTDTP</sequence>
<reference evidence="7 8" key="1">
    <citation type="submission" date="2015-02" db="EMBL/GenBank/DDBJ databases">
        <title>Draft Genome Sequences of Two Closely-Related Aflatoxigenic Aspergillus Species Obtained from the Cote d'Ivoire.</title>
        <authorList>
            <person name="Moore G.G."/>
            <person name="Beltz S.B."/>
            <person name="Mack B.M."/>
        </authorList>
    </citation>
    <scope>NUCLEOTIDE SEQUENCE [LARGE SCALE GENOMIC DNA]</scope>
    <source>
        <strain evidence="7 8">SRRC1468</strain>
    </source>
</reference>
<evidence type="ECO:0000256" key="4">
    <source>
        <dbReference type="ARBA" id="ARBA00022827"/>
    </source>
</evidence>
<name>A0A0F8UCL8_9EURO</name>